<reference evidence="2 3" key="1">
    <citation type="submission" date="2021-06" db="EMBL/GenBank/DDBJ databases">
        <authorList>
            <person name="Palmer J.M."/>
        </authorList>
    </citation>
    <scope>NUCLEOTIDE SEQUENCE [LARGE SCALE GENOMIC DNA]</scope>
    <source>
        <strain evidence="2 3">AS_MEX2019</strain>
        <tissue evidence="2">Muscle</tissue>
    </source>
</reference>
<evidence type="ECO:0000313" key="3">
    <source>
        <dbReference type="Proteomes" id="UP001469553"/>
    </source>
</evidence>
<feature type="compositionally biased region" description="Polar residues" evidence="1">
    <location>
        <begin position="12"/>
        <end position="22"/>
    </location>
</feature>
<protein>
    <submittedName>
        <fullName evidence="2">Uncharacterized protein</fullName>
    </submittedName>
</protein>
<keyword evidence="3" id="KW-1185">Reference proteome</keyword>
<sequence>MWVKSAVKTMTEHSGQPNPAGTLQRTLAEHSQQIQAHGSTLQTLLDQQRQTNQQLEHLASLCQCACSPESATPVGGAAEHLAPQQLHSRDVTSPHPKKFSGEVGGCCGFLLHSKPGVNTVGAENSEHVGARLKLSDVLIDQADFSHLHSYIPALKTLYKFICVTESVIFQFTHSFCHCGPLWLPLFDQTASTRNESWEKMDREGYSQCILQIGQKKDTFVGRI</sequence>
<evidence type="ECO:0000256" key="1">
    <source>
        <dbReference type="SAM" id="MobiDB-lite"/>
    </source>
</evidence>
<evidence type="ECO:0000313" key="2">
    <source>
        <dbReference type="EMBL" id="MEQ2293677.1"/>
    </source>
</evidence>
<comment type="caution">
    <text evidence="2">The sequence shown here is derived from an EMBL/GenBank/DDBJ whole genome shotgun (WGS) entry which is preliminary data.</text>
</comment>
<accession>A0ABV0YIX8</accession>
<organism evidence="2 3">
    <name type="scientific">Ameca splendens</name>
    <dbReference type="NCBI Taxonomy" id="208324"/>
    <lineage>
        <taxon>Eukaryota</taxon>
        <taxon>Metazoa</taxon>
        <taxon>Chordata</taxon>
        <taxon>Craniata</taxon>
        <taxon>Vertebrata</taxon>
        <taxon>Euteleostomi</taxon>
        <taxon>Actinopterygii</taxon>
        <taxon>Neopterygii</taxon>
        <taxon>Teleostei</taxon>
        <taxon>Neoteleostei</taxon>
        <taxon>Acanthomorphata</taxon>
        <taxon>Ovalentaria</taxon>
        <taxon>Atherinomorphae</taxon>
        <taxon>Cyprinodontiformes</taxon>
        <taxon>Goodeidae</taxon>
        <taxon>Ameca</taxon>
    </lineage>
</organism>
<gene>
    <name evidence="2" type="ORF">AMECASPLE_035994</name>
</gene>
<name>A0ABV0YIX8_9TELE</name>
<proteinExistence type="predicted"/>
<feature type="region of interest" description="Disordered" evidence="1">
    <location>
        <begin position="1"/>
        <end position="22"/>
    </location>
</feature>
<dbReference type="EMBL" id="JAHRIP010033753">
    <property type="protein sequence ID" value="MEQ2293677.1"/>
    <property type="molecule type" value="Genomic_DNA"/>
</dbReference>
<dbReference type="Proteomes" id="UP001469553">
    <property type="component" value="Unassembled WGS sequence"/>
</dbReference>